<dbReference type="GeneID" id="111489357"/>
<accession>A0A6J1K1U9</accession>
<reference evidence="5" key="1">
    <citation type="submission" date="2025-08" db="UniProtKB">
        <authorList>
            <consortium name="RefSeq"/>
        </authorList>
    </citation>
    <scope>IDENTIFICATION</scope>
    <source>
        <tissue evidence="5">Young leaves</tissue>
    </source>
</reference>
<feature type="transmembrane region" description="Helical" evidence="2">
    <location>
        <begin position="128"/>
        <end position="147"/>
    </location>
</feature>
<proteinExistence type="predicted"/>
<dbReference type="AlphaFoldDB" id="A0A6J1K1U9"/>
<gene>
    <name evidence="5" type="primary">LOC111489357</name>
</gene>
<keyword evidence="4" id="KW-1185">Reference proteome</keyword>
<evidence type="ECO:0000256" key="1">
    <source>
        <dbReference type="SAM" id="MobiDB-lite"/>
    </source>
</evidence>
<sequence>MASHPNTAIAAVLLPFILAVLPLPTRTEDTCPYPCYPPPTGPATATPTTPSPPSQTGYGSYSPPAFYPPPAATYPYNTPPSNGNSFDGVTPPPPDPILPYFPYYFKKPPHKPDDESSGSAIAGRKSEVGMIAGTLLFITLSLSLSLFPSI</sequence>
<name>A0A6J1K1U9_CUCMA</name>
<feature type="region of interest" description="Disordered" evidence="1">
    <location>
        <begin position="41"/>
        <end position="62"/>
    </location>
</feature>
<dbReference type="PANTHER" id="PTHR37702:SF1">
    <property type="entry name" value="HYDROXYPROLINE-RICH GLYCOPROTEIN FAMILY PROTEIN"/>
    <property type="match status" value="1"/>
</dbReference>
<keyword evidence="3" id="KW-0732">Signal</keyword>
<evidence type="ECO:0000313" key="5">
    <source>
        <dbReference type="RefSeq" id="XP_022993313.1"/>
    </source>
</evidence>
<evidence type="ECO:0000313" key="4">
    <source>
        <dbReference type="Proteomes" id="UP000504608"/>
    </source>
</evidence>
<evidence type="ECO:0000256" key="3">
    <source>
        <dbReference type="SAM" id="SignalP"/>
    </source>
</evidence>
<dbReference type="RefSeq" id="XP_022993313.1">
    <property type="nucleotide sequence ID" value="XM_023137545.1"/>
</dbReference>
<feature type="compositionally biased region" description="Low complexity" evidence="1">
    <location>
        <begin position="42"/>
        <end position="62"/>
    </location>
</feature>
<feature type="region of interest" description="Disordered" evidence="1">
    <location>
        <begin position="72"/>
        <end position="91"/>
    </location>
</feature>
<feature type="chain" id="PRO_5026682515" evidence="3">
    <location>
        <begin position="28"/>
        <end position="150"/>
    </location>
</feature>
<keyword evidence="2" id="KW-1133">Transmembrane helix</keyword>
<protein>
    <submittedName>
        <fullName evidence="5">Leucine-rich repeat extensin-like protein 5</fullName>
    </submittedName>
</protein>
<evidence type="ECO:0000256" key="2">
    <source>
        <dbReference type="SAM" id="Phobius"/>
    </source>
</evidence>
<dbReference type="Proteomes" id="UP000504608">
    <property type="component" value="Unplaced"/>
</dbReference>
<keyword evidence="2" id="KW-0812">Transmembrane</keyword>
<keyword evidence="2" id="KW-0472">Membrane</keyword>
<organism evidence="4 5">
    <name type="scientific">Cucurbita maxima</name>
    <name type="common">Pumpkin</name>
    <name type="synonym">Winter squash</name>
    <dbReference type="NCBI Taxonomy" id="3661"/>
    <lineage>
        <taxon>Eukaryota</taxon>
        <taxon>Viridiplantae</taxon>
        <taxon>Streptophyta</taxon>
        <taxon>Embryophyta</taxon>
        <taxon>Tracheophyta</taxon>
        <taxon>Spermatophyta</taxon>
        <taxon>Magnoliopsida</taxon>
        <taxon>eudicotyledons</taxon>
        <taxon>Gunneridae</taxon>
        <taxon>Pentapetalae</taxon>
        <taxon>rosids</taxon>
        <taxon>fabids</taxon>
        <taxon>Cucurbitales</taxon>
        <taxon>Cucurbitaceae</taxon>
        <taxon>Cucurbiteae</taxon>
        <taxon>Cucurbita</taxon>
    </lineage>
</organism>
<dbReference type="KEGG" id="cmax:111489357"/>
<dbReference type="PANTHER" id="PTHR37702">
    <property type="entry name" value="PROLINE-RICH FAMILY PROTEIN"/>
    <property type="match status" value="1"/>
</dbReference>
<feature type="signal peptide" evidence="3">
    <location>
        <begin position="1"/>
        <end position="27"/>
    </location>
</feature>